<evidence type="ECO:0000313" key="3">
    <source>
        <dbReference type="Proteomes" id="UP001595887"/>
    </source>
</evidence>
<reference evidence="3" key="1">
    <citation type="journal article" date="2019" name="Int. J. Syst. Evol. Microbiol.">
        <title>The Global Catalogue of Microorganisms (GCM) 10K type strain sequencing project: providing services to taxonomists for standard genome sequencing and annotation.</title>
        <authorList>
            <consortium name="The Broad Institute Genomics Platform"/>
            <consortium name="The Broad Institute Genome Sequencing Center for Infectious Disease"/>
            <person name="Wu L."/>
            <person name="Ma J."/>
        </authorList>
    </citation>
    <scope>NUCLEOTIDE SEQUENCE [LARGE SCALE GENOMIC DNA]</scope>
    <source>
        <strain evidence="3">CECT 8531</strain>
    </source>
</reference>
<keyword evidence="3" id="KW-1185">Reference proteome</keyword>
<organism evidence="2 3">
    <name type="scientific">Sphingorhabdus arenilitoris</name>
    <dbReference type="NCBI Taxonomy" id="1490041"/>
    <lineage>
        <taxon>Bacteria</taxon>
        <taxon>Pseudomonadati</taxon>
        <taxon>Pseudomonadota</taxon>
        <taxon>Alphaproteobacteria</taxon>
        <taxon>Sphingomonadales</taxon>
        <taxon>Sphingomonadaceae</taxon>
        <taxon>Sphingorhabdus</taxon>
    </lineage>
</organism>
<evidence type="ECO:0000313" key="2">
    <source>
        <dbReference type="EMBL" id="MFC4290842.1"/>
    </source>
</evidence>
<keyword evidence="1" id="KW-0732">Signal</keyword>
<evidence type="ECO:0000256" key="1">
    <source>
        <dbReference type="SAM" id="SignalP"/>
    </source>
</evidence>
<name>A0ABV8RD39_9SPHN</name>
<dbReference type="EMBL" id="JBHSDH010000005">
    <property type="protein sequence ID" value="MFC4290842.1"/>
    <property type="molecule type" value="Genomic_DNA"/>
</dbReference>
<proteinExistence type="predicted"/>
<protein>
    <submittedName>
        <fullName evidence="2">Uncharacterized protein</fullName>
    </submittedName>
</protein>
<sequence length="139" mass="14907">MPFLIAATLFVLTAQTTIASESDGGEPTNSELYDSFLYCSAYHLAKTNLEQLEGDAADREEVEGKAFLTAAALLEVAATDDELGDQLQERALAMIDDYQNGGDQAKSEYAGLGENCIELRPIAQNIIDEAQAGELTNAI</sequence>
<feature type="signal peptide" evidence="1">
    <location>
        <begin position="1"/>
        <end position="19"/>
    </location>
</feature>
<gene>
    <name evidence="2" type="ORF">ACFOWX_00230</name>
</gene>
<dbReference type="Proteomes" id="UP001595887">
    <property type="component" value="Unassembled WGS sequence"/>
</dbReference>
<comment type="caution">
    <text evidence="2">The sequence shown here is derived from an EMBL/GenBank/DDBJ whole genome shotgun (WGS) entry which is preliminary data.</text>
</comment>
<feature type="chain" id="PRO_5047106702" evidence="1">
    <location>
        <begin position="20"/>
        <end position="139"/>
    </location>
</feature>
<accession>A0ABV8RD39</accession>
<dbReference type="RefSeq" id="WP_381420442.1">
    <property type="nucleotide sequence ID" value="NZ_JBHSDH010000005.1"/>
</dbReference>